<dbReference type="PROSITE" id="PS51257">
    <property type="entry name" value="PROKAR_LIPOPROTEIN"/>
    <property type="match status" value="1"/>
</dbReference>
<proteinExistence type="predicted"/>
<accession>A0A4V2Q0B9</accession>
<sequence length="322" mass="37534">MKFRNWRKLIICLLFIIFLVSCTNVENNEVKDSDILEEDMVNEADTIENDIDYSSFIKKIWINESSEQQDNIDDLFLYLNKVESDNVEGEIFIGKMPISSYYYYNPPFSEKYPWNLIGTVKGDSVECELFGEEMNGNISLALNNAYIEGNVELTEEVVLNDKFIDEDRYKFRPYTINDVTLKYNEMGISTTLLDEHSYGVHIDTWGKVYFKSMMINSNKSHPAFFLTNEENEILYQLNAPFQNGLDVTEISIDDIDRDGLEDIVVILGDKDTSIGGVVAWIFFQTEDGFFCVRNEVQKDLNIKYYDTINLKTKTLKEYFEFK</sequence>
<evidence type="ECO:0000313" key="2">
    <source>
        <dbReference type="EMBL" id="TCK93201.1"/>
    </source>
</evidence>
<feature type="chain" id="PRO_5038666723" description="VCBS repeat protein" evidence="1">
    <location>
        <begin position="24"/>
        <end position="322"/>
    </location>
</feature>
<keyword evidence="3" id="KW-1185">Reference proteome</keyword>
<protein>
    <recommendedName>
        <fullName evidence="4">VCBS repeat protein</fullName>
    </recommendedName>
</protein>
<dbReference type="AlphaFoldDB" id="A0A4V2Q0B9"/>
<evidence type="ECO:0000313" key="3">
    <source>
        <dbReference type="Proteomes" id="UP000294545"/>
    </source>
</evidence>
<feature type="signal peptide" evidence="1">
    <location>
        <begin position="1"/>
        <end position="23"/>
    </location>
</feature>
<gene>
    <name evidence="2" type="ORF">EDC19_1391</name>
</gene>
<keyword evidence="1" id="KW-0732">Signal</keyword>
<evidence type="ECO:0008006" key="4">
    <source>
        <dbReference type="Google" id="ProtNLM"/>
    </source>
</evidence>
<name>A0A4V2Q0B9_9FIRM</name>
<dbReference type="Proteomes" id="UP000294545">
    <property type="component" value="Unassembled WGS sequence"/>
</dbReference>
<comment type="caution">
    <text evidence="2">The sequence shown here is derived from an EMBL/GenBank/DDBJ whole genome shotgun (WGS) entry which is preliminary data.</text>
</comment>
<reference evidence="2 3" key="1">
    <citation type="submission" date="2019-03" db="EMBL/GenBank/DDBJ databases">
        <title>Genomic Encyclopedia of Type Strains, Phase IV (KMG-IV): sequencing the most valuable type-strain genomes for metagenomic binning, comparative biology and taxonomic classification.</title>
        <authorList>
            <person name="Goeker M."/>
        </authorList>
    </citation>
    <scope>NUCLEOTIDE SEQUENCE [LARGE SCALE GENOMIC DNA]</scope>
    <source>
        <strain evidence="2 3">DSM 24176</strain>
    </source>
</reference>
<evidence type="ECO:0000256" key="1">
    <source>
        <dbReference type="SAM" id="SignalP"/>
    </source>
</evidence>
<organism evidence="2 3">
    <name type="scientific">Natranaerovirga hydrolytica</name>
    <dbReference type="NCBI Taxonomy" id="680378"/>
    <lineage>
        <taxon>Bacteria</taxon>
        <taxon>Bacillati</taxon>
        <taxon>Bacillota</taxon>
        <taxon>Clostridia</taxon>
        <taxon>Lachnospirales</taxon>
        <taxon>Natranaerovirgaceae</taxon>
        <taxon>Natranaerovirga</taxon>
    </lineage>
</organism>
<dbReference type="EMBL" id="SMGQ01000012">
    <property type="protein sequence ID" value="TCK93201.1"/>
    <property type="molecule type" value="Genomic_DNA"/>
</dbReference>